<evidence type="ECO:0000313" key="7">
    <source>
        <dbReference type="EMBL" id="OIQ76682.1"/>
    </source>
</evidence>
<proteinExistence type="predicted"/>
<dbReference type="PANTHER" id="PTHR43646:SF2">
    <property type="entry name" value="GLYCOSYLTRANSFERASE 2-LIKE DOMAIN-CONTAINING PROTEIN"/>
    <property type="match status" value="1"/>
</dbReference>
<dbReference type="GO" id="GO:0005886">
    <property type="term" value="C:plasma membrane"/>
    <property type="evidence" value="ECO:0007669"/>
    <property type="project" value="UniProtKB-SubCell"/>
</dbReference>
<dbReference type="Pfam" id="PF00535">
    <property type="entry name" value="Glycos_transf_2"/>
    <property type="match status" value="1"/>
</dbReference>
<evidence type="ECO:0000256" key="1">
    <source>
        <dbReference type="ARBA" id="ARBA00004236"/>
    </source>
</evidence>
<evidence type="ECO:0000256" key="2">
    <source>
        <dbReference type="ARBA" id="ARBA00022475"/>
    </source>
</evidence>
<dbReference type="InterPro" id="IPR001173">
    <property type="entry name" value="Glyco_trans_2-like"/>
</dbReference>
<keyword evidence="4 7" id="KW-0808">Transferase</keyword>
<comment type="caution">
    <text evidence="7">The sequence shown here is derived from an EMBL/GenBank/DDBJ whole genome shotgun (WGS) entry which is preliminary data.</text>
</comment>
<accession>A0A1J5Q025</accession>
<protein>
    <submittedName>
        <fullName evidence="7">Glycosyl transferase family 2</fullName>
    </submittedName>
</protein>
<evidence type="ECO:0000256" key="4">
    <source>
        <dbReference type="ARBA" id="ARBA00022679"/>
    </source>
</evidence>
<dbReference type="PANTHER" id="PTHR43646">
    <property type="entry name" value="GLYCOSYLTRANSFERASE"/>
    <property type="match status" value="1"/>
</dbReference>
<dbReference type="InterPro" id="IPR029044">
    <property type="entry name" value="Nucleotide-diphossugar_trans"/>
</dbReference>
<keyword evidence="5" id="KW-0472">Membrane</keyword>
<comment type="subcellular location">
    <subcellularLocation>
        <location evidence="1">Cell membrane</location>
    </subcellularLocation>
</comment>
<sequence>MRAPVSVVIPTLNAARWLPLQLAALAEGLQAGLIREVILLDGGSEDATLAIADQAGAEVVAASVGLGAASGEWLLVGRAATVPEPGWADKALHHIEGGAVGRLRIKARAMRRGWRVWQATAWRLQRRA</sequence>
<gene>
    <name evidence="7" type="ORF">GALL_416290</name>
</gene>
<dbReference type="AlphaFoldDB" id="A0A1J5Q025"/>
<name>A0A1J5Q025_9ZZZZ</name>
<dbReference type="GO" id="GO:0016757">
    <property type="term" value="F:glycosyltransferase activity"/>
    <property type="evidence" value="ECO:0007669"/>
    <property type="project" value="UniProtKB-KW"/>
</dbReference>
<keyword evidence="3" id="KW-0328">Glycosyltransferase</keyword>
<dbReference type="Gene3D" id="3.90.550.10">
    <property type="entry name" value="Spore Coat Polysaccharide Biosynthesis Protein SpsA, Chain A"/>
    <property type="match status" value="1"/>
</dbReference>
<evidence type="ECO:0000256" key="3">
    <source>
        <dbReference type="ARBA" id="ARBA00022676"/>
    </source>
</evidence>
<evidence type="ECO:0000259" key="6">
    <source>
        <dbReference type="Pfam" id="PF00535"/>
    </source>
</evidence>
<keyword evidence="2" id="KW-1003">Cell membrane</keyword>
<evidence type="ECO:0000256" key="5">
    <source>
        <dbReference type="ARBA" id="ARBA00023136"/>
    </source>
</evidence>
<dbReference type="SUPFAM" id="SSF53448">
    <property type="entry name" value="Nucleotide-diphospho-sugar transferases"/>
    <property type="match status" value="1"/>
</dbReference>
<feature type="domain" description="Glycosyltransferase 2-like" evidence="6">
    <location>
        <begin position="6"/>
        <end position="68"/>
    </location>
</feature>
<dbReference type="EMBL" id="MLJW01001801">
    <property type="protein sequence ID" value="OIQ76682.1"/>
    <property type="molecule type" value="Genomic_DNA"/>
</dbReference>
<organism evidence="7">
    <name type="scientific">mine drainage metagenome</name>
    <dbReference type="NCBI Taxonomy" id="410659"/>
    <lineage>
        <taxon>unclassified sequences</taxon>
        <taxon>metagenomes</taxon>
        <taxon>ecological metagenomes</taxon>
    </lineage>
</organism>
<reference evidence="7" key="1">
    <citation type="submission" date="2016-10" db="EMBL/GenBank/DDBJ databases">
        <title>Sequence of Gallionella enrichment culture.</title>
        <authorList>
            <person name="Poehlein A."/>
            <person name="Muehling M."/>
            <person name="Daniel R."/>
        </authorList>
    </citation>
    <scope>NUCLEOTIDE SEQUENCE</scope>
</reference>